<sequence length="346" mass="39010">MHYEKFEVVMAELTKKRRTVHLLLGNGFSMAYDRDIFSYNALYDFISSLNDPMLAGVLKAMKTKNFELMMEQLDTFSELLDVFGANGELKAKIQSAHLGLRRSLIEAIKSMHPEHVFKIPQERSQCCASFVSRFLKSGGSIFTSNYDLLLYWVLMRQGIPNAVDGFGRELLNPIEVEAKTEEPSWSDLRWGPNRSGQNIFYVHGALPLFDTGLDVEKEQYDQAGYLLEKIKGRIERDDYPVFVTAGNGQEKLAQIRSNPYLSNCYENLCGIDGSVVSFGFGFGEYDSHIIDALNRATHLPGNAPPKLRSVYIGVFSDADKQRAAELEKQLHAKVHTFAAQTAVIWG</sequence>
<evidence type="ECO:0000313" key="2">
    <source>
        <dbReference type="Proteomes" id="UP000270411"/>
    </source>
</evidence>
<dbReference type="InterPro" id="IPR032581">
    <property type="entry name" value="DUF4917"/>
</dbReference>
<name>A0A3G8H7R1_9BURK</name>
<dbReference type="AlphaFoldDB" id="A0A3G8H7R1"/>
<organism evidence="1 2">
    <name type="scientific">Cupriavidus pauculus</name>
    <dbReference type="NCBI Taxonomy" id="82633"/>
    <lineage>
        <taxon>Bacteria</taxon>
        <taxon>Pseudomonadati</taxon>
        <taxon>Pseudomonadota</taxon>
        <taxon>Betaproteobacteria</taxon>
        <taxon>Burkholderiales</taxon>
        <taxon>Burkholderiaceae</taxon>
        <taxon>Cupriavidus</taxon>
    </lineage>
</organism>
<protein>
    <submittedName>
        <fullName evidence="1">DUF4917 family protein</fullName>
    </submittedName>
</protein>
<dbReference type="OrthoDB" id="828244at2"/>
<dbReference type="EMBL" id="CP033970">
    <property type="protein sequence ID" value="AZG16408.1"/>
    <property type="molecule type" value="Genomic_DNA"/>
</dbReference>
<accession>A0A3G8H7R1</accession>
<gene>
    <name evidence="1" type="ORF">EHF44_23765</name>
</gene>
<dbReference type="Proteomes" id="UP000270411">
    <property type="component" value="Chromosome 2"/>
</dbReference>
<dbReference type="KEGG" id="cpau:EHF44_23765"/>
<proteinExistence type="predicted"/>
<dbReference type="RefSeq" id="WP_124686138.1">
    <property type="nucleotide sequence ID" value="NZ_CP033970.1"/>
</dbReference>
<dbReference type="Pfam" id="PF16263">
    <property type="entry name" value="DUF4917"/>
    <property type="match status" value="1"/>
</dbReference>
<evidence type="ECO:0000313" key="1">
    <source>
        <dbReference type="EMBL" id="AZG16408.1"/>
    </source>
</evidence>
<reference evidence="2" key="1">
    <citation type="submission" date="2018-11" db="EMBL/GenBank/DDBJ databases">
        <title>FDA dAtabase for Regulatory Grade micrObial Sequences (FDA-ARGOS): Supporting development and validation of Infectious Disease Dx tests.</title>
        <authorList>
            <person name="Goldberg B."/>
            <person name="Campos J."/>
            <person name="Tallon L."/>
            <person name="Sadzewicz L."/>
            <person name="Zhao X."/>
            <person name="Vavikolanu K."/>
            <person name="Mehta A."/>
            <person name="Aluvathingal J."/>
            <person name="Nadendla S."/>
            <person name="Geyer C."/>
            <person name="Nandy P."/>
            <person name="Yan Y."/>
            <person name="Sichtig H."/>
        </authorList>
    </citation>
    <scope>NUCLEOTIDE SEQUENCE [LARGE SCALE GENOMIC DNA]</scope>
    <source>
        <strain evidence="2">FDAARGOS_614</strain>
    </source>
</reference>